<comment type="caution">
    <text evidence="2">The sequence shown here is derived from an EMBL/GenBank/DDBJ whole genome shotgun (WGS) entry which is preliminary data.</text>
</comment>
<sequence>MGSQIPGLLNINDGVAGFINIHPQMYQSVPEEVIDLIILAVKQIVQSETESKDHEQLKNELERIIDDGTDNNGNDEQSEHSIEPKHFINGNDGLRKNNSGTQLQATVKREANPEIEITKISVNTPPHNVNNQMDSEETVAGRNCRQQPTIMDTKTIRQSITLARKTITSKPMI</sequence>
<feature type="non-terminal residue" evidence="2">
    <location>
        <position position="173"/>
    </location>
</feature>
<organism evidence="2 3">
    <name type="scientific">Streblomastix strix</name>
    <dbReference type="NCBI Taxonomy" id="222440"/>
    <lineage>
        <taxon>Eukaryota</taxon>
        <taxon>Metamonada</taxon>
        <taxon>Preaxostyla</taxon>
        <taxon>Oxymonadida</taxon>
        <taxon>Streblomastigidae</taxon>
        <taxon>Streblomastix</taxon>
    </lineage>
</organism>
<reference evidence="2 3" key="1">
    <citation type="submission" date="2019-03" db="EMBL/GenBank/DDBJ databases">
        <title>Single cell metagenomics reveals metabolic interactions within the superorganism composed of flagellate Streblomastix strix and complex community of Bacteroidetes bacteria on its surface.</title>
        <authorList>
            <person name="Treitli S.C."/>
            <person name="Kolisko M."/>
            <person name="Husnik F."/>
            <person name="Keeling P."/>
            <person name="Hampl V."/>
        </authorList>
    </citation>
    <scope>NUCLEOTIDE SEQUENCE [LARGE SCALE GENOMIC DNA]</scope>
    <source>
        <strain evidence="2">ST1C</strain>
    </source>
</reference>
<name>A0A5J4TLN5_9EUKA</name>
<dbReference type="AlphaFoldDB" id="A0A5J4TLN5"/>
<evidence type="ECO:0000313" key="2">
    <source>
        <dbReference type="EMBL" id="KAA6358663.1"/>
    </source>
</evidence>
<evidence type="ECO:0000256" key="1">
    <source>
        <dbReference type="SAM" id="MobiDB-lite"/>
    </source>
</evidence>
<dbReference type="Proteomes" id="UP000324800">
    <property type="component" value="Unassembled WGS sequence"/>
</dbReference>
<protein>
    <submittedName>
        <fullName evidence="2">Uncharacterized protein</fullName>
    </submittedName>
</protein>
<feature type="compositionally biased region" description="Basic and acidic residues" evidence="1">
    <location>
        <begin position="77"/>
        <end position="86"/>
    </location>
</feature>
<accession>A0A5J4TLN5</accession>
<proteinExistence type="predicted"/>
<gene>
    <name evidence="2" type="ORF">EZS28_045811</name>
</gene>
<dbReference type="EMBL" id="SNRW01029538">
    <property type="protein sequence ID" value="KAA6358663.1"/>
    <property type="molecule type" value="Genomic_DNA"/>
</dbReference>
<evidence type="ECO:0000313" key="3">
    <source>
        <dbReference type="Proteomes" id="UP000324800"/>
    </source>
</evidence>
<feature type="region of interest" description="Disordered" evidence="1">
    <location>
        <begin position="63"/>
        <end position="99"/>
    </location>
</feature>